<evidence type="ECO:0000256" key="1">
    <source>
        <dbReference type="ARBA" id="ARBA00008520"/>
    </source>
</evidence>
<dbReference type="OrthoDB" id="3495561at2"/>
<dbReference type="InterPro" id="IPR006059">
    <property type="entry name" value="SBP"/>
</dbReference>
<keyword evidence="7" id="KW-1185">Reference proteome</keyword>
<accession>A0A411YI87</accession>
<dbReference type="GO" id="GO:1901982">
    <property type="term" value="F:maltose binding"/>
    <property type="evidence" value="ECO:0007669"/>
    <property type="project" value="TreeGrafter"/>
</dbReference>
<dbReference type="RefSeq" id="WP_131156018.1">
    <property type="nucleotide sequence ID" value="NZ_CP036402.1"/>
</dbReference>
<evidence type="ECO:0000256" key="3">
    <source>
        <dbReference type="ARBA" id="ARBA00022729"/>
    </source>
</evidence>
<reference evidence="6 7" key="1">
    <citation type="submission" date="2019-01" db="EMBL/GenBank/DDBJ databases">
        <title>Egibacter rhizosphaerae EGI 80759T.</title>
        <authorList>
            <person name="Chen D.-D."/>
            <person name="Tian Y."/>
            <person name="Jiao J.-Y."/>
            <person name="Zhang X.-T."/>
            <person name="Zhang Y.-G."/>
            <person name="Zhang Y."/>
            <person name="Xiao M."/>
            <person name="Shu W.-S."/>
            <person name="Li W.-J."/>
        </authorList>
    </citation>
    <scope>NUCLEOTIDE SEQUENCE [LARGE SCALE GENOMIC DNA]</scope>
    <source>
        <strain evidence="6 7">EGI 80759</strain>
    </source>
</reference>
<evidence type="ECO:0000256" key="4">
    <source>
        <dbReference type="SAM" id="MobiDB-lite"/>
    </source>
</evidence>
<dbReference type="Proteomes" id="UP000291469">
    <property type="component" value="Chromosome"/>
</dbReference>
<dbReference type="GO" id="GO:0042956">
    <property type="term" value="P:maltodextrin transmembrane transport"/>
    <property type="evidence" value="ECO:0007669"/>
    <property type="project" value="TreeGrafter"/>
</dbReference>
<proteinExistence type="inferred from homology"/>
<dbReference type="Pfam" id="PF01547">
    <property type="entry name" value="SBP_bac_1"/>
    <property type="match status" value="1"/>
</dbReference>
<keyword evidence="3 5" id="KW-0732">Signal</keyword>
<dbReference type="GO" id="GO:0055052">
    <property type="term" value="C:ATP-binding cassette (ABC) transporter complex, substrate-binding subunit-containing"/>
    <property type="evidence" value="ECO:0007669"/>
    <property type="project" value="TreeGrafter"/>
</dbReference>
<dbReference type="EMBL" id="CP036402">
    <property type="protein sequence ID" value="QBI21025.1"/>
    <property type="molecule type" value="Genomic_DNA"/>
</dbReference>
<evidence type="ECO:0000313" key="6">
    <source>
        <dbReference type="EMBL" id="QBI21025.1"/>
    </source>
</evidence>
<feature type="region of interest" description="Disordered" evidence="4">
    <location>
        <begin position="429"/>
        <end position="466"/>
    </location>
</feature>
<gene>
    <name evidence="6" type="ORF">ER308_16555</name>
</gene>
<dbReference type="PANTHER" id="PTHR30061:SF50">
    <property type="entry name" value="MALTOSE_MALTODEXTRIN-BINDING PERIPLASMIC PROTEIN"/>
    <property type="match status" value="1"/>
</dbReference>
<sequence length="466" mass="51275">MGRKRTIIRLVGLVGALALLAAACGDPPGEDPDDTEEADVEADDPQFTWAVTGADAATHEEIADLWNEENPDNQVQLELLPAEADDQRAQMFQDQVTEEGRFDVLGLDVIWTGEFADNDLIVPLEEYRDEIEDVSIPGAIESSEWQGELWAIPYSTNFGFLYYRTDLVDEPPETWDELFDMVQQIQEEEDIGGYAAQGDSYEGFVVNYLELFWGAGGEVFTEGQDASAFLEGDAAETAITWLQDAFDEEVLAPGFNTAVEDDARNLFQAGDAIFMRNWPYAVPLLEGQEEDDPSEVEDDFDIAPLPTFDGEGTMSTLGGLNNAVSALSDNQDQAIEFVLWLATSDEAQNILADMQPPPTMASIYEERADDELYGLLNEIQEDARARPPVPGYNSFSLAAQDNLHPVYTDAGADPTDALQAVDQAAEEALVEEIDIEEEAEEADDPDDEGEEGDEDDEGDDENDEDG</sequence>
<name>A0A411YI87_9ACTN</name>
<evidence type="ECO:0000313" key="7">
    <source>
        <dbReference type="Proteomes" id="UP000291469"/>
    </source>
</evidence>
<dbReference type="SUPFAM" id="SSF53850">
    <property type="entry name" value="Periplasmic binding protein-like II"/>
    <property type="match status" value="1"/>
</dbReference>
<evidence type="ECO:0000256" key="2">
    <source>
        <dbReference type="ARBA" id="ARBA00022448"/>
    </source>
</evidence>
<dbReference type="GO" id="GO:0015768">
    <property type="term" value="P:maltose transport"/>
    <property type="evidence" value="ECO:0007669"/>
    <property type="project" value="TreeGrafter"/>
</dbReference>
<dbReference type="Gene3D" id="3.40.190.10">
    <property type="entry name" value="Periplasmic binding protein-like II"/>
    <property type="match status" value="2"/>
</dbReference>
<keyword evidence="2" id="KW-0813">Transport</keyword>
<dbReference type="PROSITE" id="PS51257">
    <property type="entry name" value="PROKAR_LIPOPROTEIN"/>
    <property type="match status" value="1"/>
</dbReference>
<dbReference type="AlphaFoldDB" id="A0A411YI87"/>
<evidence type="ECO:0000256" key="5">
    <source>
        <dbReference type="SAM" id="SignalP"/>
    </source>
</evidence>
<protein>
    <submittedName>
        <fullName evidence="6">ABC transporter substrate-binding protein</fullName>
    </submittedName>
</protein>
<feature type="signal peptide" evidence="5">
    <location>
        <begin position="1"/>
        <end position="21"/>
    </location>
</feature>
<feature type="chain" id="PRO_5019510876" evidence="5">
    <location>
        <begin position="22"/>
        <end position="466"/>
    </location>
</feature>
<dbReference type="PANTHER" id="PTHR30061">
    <property type="entry name" value="MALTOSE-BINDING PERIPLASMIC PROTEIN"/>
    <property type="match status" value="1"/>
</dbReference>
<dbReference type="KEGG" id="erz:ER308_16555"/>
<organism evidence="6 7">
    <name type="scientific">Egibacter rhizosphaerae</name>
    <dbReference type="NCBI Taxonomy" id="1670831"/>
    <lineage>
        <taxon>Bacteria</taxon>
        <taxon>Bacillati</taxon>
        <taxon>Actinomycetota</taxon>
        <taxon>Nitriliruptoria</taxon>
        <taxon>Egibacterales</taxon>
        <taxon>Egibacteraceae</taxon>
        <taxon>Egibacter</taxon>
    </lineage>
</organism>
<comment type="similarity">
    <text evidence="1">Belongs to the bacterial solute-binding protein 1 family.</text>
</comment>
<dbReference type="CDD" id="cd14750">
    <property type="entry name" value="PBP2_TMBP"/>
    <property type="match status" value="1"/>
</dbReference>